<keyword evidence="2" id="KW-1185">Reference proteome</keyword>
<evidence type="ECO:0000313" key="2">
    <source>
        <dbReference type="Proteomes" id="UP000675881"/>
    </source>
</evidence>
<gene>
    <name evidence="1" type="ORF">LSAA_13470</name>
</gene>
<reference evidence="1" key="1">
    <citation type="submission" date="2021-02" db="EMBL/GenBank/DDBJ databases">
        <authorList>
            <person name="Bekaert M."/>
        </authorList>
    </citation>
    <scope>NUCLEOTIDE SEQUENCE</scope>
    <source>
        <strain evidence="1">IoA-00</strain>
    </source>
</reference>
<protein>
    <submittedName>
        <fullName evidence="1">(salmon louse) hypothetical protein</fullName>
    </submittedName>
</protein>
<dbReference type="EMBL" id="HG994586">
    <property type="protein sequence ID" value="CAF3003584.1"/>
    <property type="molecule type" value="Genomic_DNA"/>
</dbReference>
<dbReference type="Proteomes" id="UP000675881">
    <property type="component" value="Chromosome 7"/>
</dbReference>
<dbReference type="AlphaFoldDB" id="A0A7R8D588"/>
<sequence>MKCRIVLLVIILSGAGVLGYASYNYYSNNNNSHTDITLSTLNVTNQITRSLQLNATSSVIVTNKLSTTLAPIIKSTNSPINKSRTDTSTTTTTTTKHHIKLHTTPIQKGNQTTNEYTTGEEDSDKNEWYKKYWDKYSNPHRWDWILLGLVVGISSTIALLGIICMYCLCKSRKRMKRKHFERLLQDINASEKFSLVNSSEDEDSDP</sequence>
<name>A0A7R8D588_LEPSM</name>
<accession>A0A7R8D588</accession>
<organism evidence="1 2">
    <name type="scientific">Lepeophtheirus salmonis</name>
    <name type="common">Salmon louse</name>
    <name type="synonym">Caligus salmonis</name>
    <dbReference type="NCBI Taxonomy" id="72036"/>
    <lineage>
        <taxon>Eukaryota</taxon>
        <taxon>Metazoa</taxon>
        <taxon>Ecdysozoa</taxon>
        <taxon>Arthropoda</taxon>
        <taxon>Crustacea</taxon>
        <taxon>Multicrustacea</taxon>
        <taxon>Hexanauplia</taxon>
        <taxon>Copepoda</taxon>
        <taxon>Siphonostomatoida</taxon>
        <taxon>Caligidae</taxon>
        <taxon>Lepeophtheirus</taxon>
    </lineage>
</organism>
<evidence type="ECO:0000313" key="1">
    <source>
        <dbReference type="EMBL" id="CAF3003584.1"/>
    </source>
</evidence>
<proteinExistence type="predicted"/>